<comment type="caution">
    <text evidence="8">The sequence shown here is derived from an EMBL/GenBank/DDBJ whole genome shotgun (WGS) entry which is preliminary data.</text>
</comment>
<accession>A0A8S3BJX7</accession>
<proteinExistence type="inferred from homology"/>
<dbReference type="PANTHER" id="PTHR23074">
    <property type="entry name" value="AAA DOMAIN-CONTAINING"/>
    <property type="match status" value="1"/>
</dbReference>
<dbReference type="InterPro" id="IPR003960">
    <property type="entry name" value="ATPase_AAA_CS"/>
</dbReference>
<dbReference type="PANTHER" id="PTHR23074:SF86">
    <property type="entry name" value="SPASTIN"/>
    <property type="match status" value="1"/>
</dbReference>
<dbReference type="Pfam" id="PF00004">
    <property type="entry name" value="AAA"/>
    <property type="match status" value="1"/>
</dbReference>
<dbReference type="Gene3D" id="3.40.50.300">
    <property type="entry name" value="P-loop containing nucleotide triphosphate hydrolases"/>
    <property type="match status" value="1"/>
</dbReference>
<keyword evidence="4" id="KW-0413">Isomerase</keyword>
<evidence type="ECO:0000256" key="1">
    <source>
        <dbReference type="ARBA" id="ARBA00022701"/>
    </source>
</evidence>
<dbReference type="AlphaFoldDB" id="A0A8S3BJX7"/>
<keyword evidence="3 5" id="KW-0067">ATP-binding</keyword>
<evidence type="ECO:0000256" key="3">
    <source>
        <dbReference type="ARBA" id="ARBA00022840"/>
    </source>
</evidence>
<feature type="domain" description="ATPase AAA-type core" evidence="6">
    <location>
        <begin position="5"/>
        <end position="64"/>
    </location>
</feature>
<dbReference type="SUPFAM" id="SSF52540">
    <property type="entry name" value="P-loop containing nucleoside triphosphate hydrolases"/>
    <property type="match status" value="1"/>
</dbReference>
<feature type="non-terminal residue" evidence="8">
    <location>
        <position position="64"/>
    </location>
</feature>
<evidence type="ECO:0000313" key="7">
    <source>
        <dbReference type="EMBL" id="CAF4618517.1"/>
    </source>
</evidence>
<dbReference type="InterPro" id="IPR003959">
    <property type="entry name" value="ATPase_AAA_core"/>
</dbReference>
<dbReference type="GO" id="GO:0005524">
    <property type="term" value="F:ATP binding"/>
    <property type="evidence" value="ECO:0007669"/>
    <property type="project" value="UniProtKB-KW"/>
</dbReference>
<dbReference type="GO" id="GO:0016853">
    <property type="term" value="F:isomerase activity"/>
    <property type="evidence" value="ECO:0007669"/>
    <property type="project" value="UniProtKB-KW"/>
</dbReference>
<evidence type="ECO:0000256" key="5">
    <source>
        <dbReference type="RuleBase" id="RU003651"/>
    </source>
</evidence>
<dbReference type="EMBL" id="CAJOBJ010146656">
    <property type="protein sequence ID" value="CAF4787026.1"/>
    <property type="molecule type" value="Genomic_DNA"/>
</dbReference>
<feature type="non-terminal residue" evidence="8">
    <location>
        <position position="1"/>
    </location>
</feature>
<evidence type="ECO:0000256" key="2">
    <source>
        <dbReference type="ARBA" id="ARBA00022741"/>
    </source>
</evidence>
<keyword evidence="1" id="KW-0493">Microtubule</keyword>
<protein>
    <recommendedName>
        <fullName evidence="6">ATPase AAA-type core domain-containing protein</fullName>
    </recommendedName>
</protein>
<dbReference type="InterPro" id="IPR050304">
    <property type="entry name" value="MT-severing_AAA_ATPase"/>
</dbReference>
<gene>
    <name evidence="7" type="ORF">BYL167_LOCUS40858</name>
    <name evidence="8" type="ORF">GIL414_LOCUS46581</name>
</gene>
<reference evidence="8" key="1">
    <citation type="submission" date="2021-02" db="EMBL/GenBank/DDBJ databases">
        <authorList>
            <person name="Nowell W R."/>
        </authorList>
    </citation>
    <scope>NUCLEOTIDE SEQUENCE</scope>
</reference>
<dbReference type="PROSITE" id="PS00674">
    <property type="entry name" value="AAA"/>
    <property type="match status" value="1"/>
</dbReference>
<dbReference type="InterPro" id="IPR027417">
    <property type="entry name" value="P-loop_NTPase"/>
</dbReference>
<evidence type="ECO:0000259" key="6">
    <source>
        <dbReference type="Pfam" id="PF00004"/>
    </source>
</evidence>
<dbReference type="Proteomes" id="UP000681720">
    <property type="component" value="Unassembled WGS sequence"/>
</dbReference>
<comment type="similarity">
    <text evidence="5">Belongs to the AAA ATPase family.</text>
</comment>
<sequence length="64" mass="7411">FIISFIDEVDSLLSQRKESEHDAMRRLKTEFLIQFDGVQTNSDDRILVLAATNRPFELDDAALR</sequence>
<name>A0A8S3BJX7_9BILA</name>
<keyword evidence="2 5" id="KW-0547">Nucleotide-binding</keyword>
<dbReference type="Proteomes" id="UP000681967">
    <property type="component" value="Unassembled WGS sequence"/>
</dbReference>
<dbReference type="GO" id="GO:0000226">
    <property type="term" value="P:microtubule cytoskeleton organization"/>
    <property type="evidence" value="ECO:0007669"/>
    <property type="project" value="UniProtKB-ARBA"/>
</dbReference>
<dbReference type="GO" id="GO:0016887">
    <property type="term" value="F:ATP hydrolysis activity"/>
    <property type="evidence" value="ECO:0007669"/>
    <property type="project" value="InterPro"/>
</dbReference>
<organism evidence="8 9">
    <name type="scientific">Rotaria magnacalcarata</name>
    <dbReference type="NCBI Taxonomy" id="392030"/>
    <lineage>
        <taxon>Eukaryota</taxon>
        <taxon>Metazoa</taxon>
        <taxon>Spiralia</taxon>
        <taxon>Gnathifera</taxon>
        <taxon>Rotifera</taxon>
        <taxon>Eurotatoria</taxon>
        <taxon>Bdelloidea</taxon>
        <taxon>Philodinida</taxon>
        <taxon>Philodinidae</taxon>
        <taxon>Rotaria</taxon>
    </lineage>
</organism>
<dbReference type="GO" id="GO:0005874">
    <property type="term" value="C:microtubule"/>
    <property type="evidence" value="ECO:0007669"/>
    <property type="project" value="UniProtKB-KW"/>
</dbReference>
<evidence type="ECO:0000313" key="9">
    <source>
        <dbReference type="Proteomes" id="UP000681720"/>
    </source>
</evidence>
<evidence type="ECO:0000256" key="4">
    <source>
        <dbReference type="ARBA" id="ARBA00023235"/>
    </source>
</evidence>
<dbReference type="EMBL" id="CAJOBH010102156">
    <property type="protein sequence ID" value="CAF4618517.1"/>
    <property type="molecule type" value="Genomic_DNA"/>
</dbReference>
<evidence type="ECO:0000313" key="8">
    <source>
        <dbReference type="EMBL" id="CAF4787026.1"/>
    </source>
</evidence>